<feature type="domain" description="Aminotransferase class I/classII large" evidence="2">
    <location>
        <begin position="17"/>
        <end position="90"/>
    </location>
</feature>
<dbReference type="InterPro" id="IPR015421">
    <property type="entry name" value="PyrdxlP-dep_Trfase_major"/>
</dbReference>
<dbReference type="OrthoDB" id="691673at2759"/>
<comment type="caution">
    <text evidence="3">The sequence shown here is derived from an EMBL/GenBank/DDBJ whole genome shotgun (WGS) entry which is preliminary data.</text>
</comment>
<evidence type="ECO:0000313" key="3">
    <source>
        <dbReference type="EMBL" id="PNH00043.1"/>
    </source>
</evidence>
<evidence type="ECO:0000259" key="2">
    <source>
        <dbReference type="Pfam" id="PF00155"/>
    </source>
</evidence>
<proteinExistence type="predicted"/>
<dbReference type="Proteomes" id="UP000236333">
    <property type="component" value="Unassembled WGS sequence"/>
</dbReference>
<accession>A0A2J7ZIE2</accession>
<dbReference type="SUPFAM" id="SSF53383">
    <property type="entry name" value="PLP-dependent transferases"/>
    <property type="match status" value="1"/>
</dbReference>
<protein>
    <submittedName>
        <fullName evidence="3">1-aminocyclopropane-1-carboxylate synthase-like protein 1</fullName>
    </submittedName>
</protein>
<dbReference type="InterPro" id="IPR050478">
    <property type="entry name" value="Ethylene_sulfur-biosynth"/>
</dbReference>
<dbReference type="Pfam" id="PF00155">
    <property type="entry name" value="Aminotran_1_2"/>
    <property type="match status" value="1"/>
</dbReference>
<dbReference type="PANTHER" id="PTHR43795">
    <property type="entry name" value="BIFUNCTIONAL ASPARTATE AMINOTRANSFERASE AND GLUTAMATE/ASPARTATE-PREPHENATE AMINOTRANSFERASE-RELATED"/>
    <property type="match status" value="1"/>
</dbReference>
<dbReference type="EMBL" id="PGGS01001766">
    <property type="protein sequence ID" value="PNH00043.1"/>
    <property type="molecule type" value="Genomic_DNA"/>
</dbReference>
<dbReference type="PANTHER" id="PTHR43795:SF39">
    <property type="entry name" value="AMINOTRANSFERASE CLASS I_CLASSII DOMAIN-CONTAINING PROTEIN"/>
    <property type="match status" value="1"/>
</dbReference>
<evidence type="ECO:0000256" key="1">
    <source>
        <dbReference type="ARBA" id="ARBA00022898"/>
    </source>
</evidence>
<dbReference type="InterPro" id="IPR004839">
    <property type="entry name" value="Aminotransferase_I/II_large"/>
</dbReference>
<dbReference type="Gene3D" id="3.90.1150.10">
    <property type="entry name" value="Aspartate Aminotransferase, domain 1"/>
    <property type="match status" value="1"/>
</dbReference>
<organism evidence="3 4">
    <name type="scientific">Tetrabaena socialis</name>
    <dbReference type="NCBI Taxonomy" id="47790"/>
    <lineage>
        <taxon>Eukaryota</taxon>
        <taxon>Viridiplantae</taxon>
        <taxon>Chlorophyta</taxon>
        <taxon>core chlorophytes</taxon>
        <taxon>Chlorophyceae</taxon>
        <taxon>CS clade</taxon>
        <taxon>Chlamydomonadales</taxon>
        <taxon>Tetrabaenaceae</taxon>
        <taxon>Tetrabaena</taxon>
    </lineage>
</organism>
<dbReference type="GO" id="GO:0006520">
    <property type="term" value="P:amino acid metabolic process"/>
    <property type="evidence" value="ECO:0007669"/>
    <property type="project" value="TreeGrafter"/>
</dbReference>
<dbReference type="GO" id="GO:0030170">
    <property type="term" value="F:pyridoxal phosphate binding"/>
    <property type="evidence" value="ECO:0007669"/>
    <property type="project" value="InterPro"/>
</dbReference>
<evidence type="ECO:0000313" key="4">
    <source>
        <dbReference type="Proteomes" id="UP000236333"/>
    </source>
</evidence>
<dbReference type="InterPro" id="IPR015422">
    <property type="entry name" value="PyrdxlP-dep_Trfase_small"/>
</dbReference>
<keyword evidence="1" id="KW-0663">Pyridoxal phosphate</keyword>
<dbReference type="Gene3D" id="3.40.640.10">
    <property type="entry name" value="Type I PLP-dependent aspartate aminotransferase-like (Major domain)"/>
    <property type="match status" value="1"/>
</dbReference>
<dbReference type="AlphaFoldDB" id="A0A2J7ZIE2"/>
<keyword evidence="4" id="KW-1185">Reference proteome</keyword>
<dbReference type="GO" id="GO:0008483">
    <property type="term" value="F:transaminase activity"/>
    <property type="evidence" value="ECO:0007669"/>
    <property type="project" value="TreeGrafter"/>
</dbReference>
<name>A0A2J7ZIE2_9CHLO</name>
<reference evidence="3 4" key="1">
    <citation type="journal article" date="2017" name="Mol. Biol. Evol.">
        <title>The 4-celled Tetrabaena socialis nuclear genome reveals the essential components for genetic control of cell number at the origin of multicellularity in the volvocine lineage.</title>
        <authorList>
            <person name="Featherston J."/>
            <person name="Arakaki Y."/>
            <person name="Hanschen E.R."/>
            <person name="Ferris P.J."/>
            <person name="Michod R.E."/>
            <person name="Olson B.J.S.C."/>
            <person name="Nozaki H."/>
            <person name="Durand P.M."/>
        </authorList>
    </citation>
    <scope>NUCLEOTIDE SEQUENCE [LARGE SCALE GENOMIC DNA]</scope>
    <source>
        <strain evidence="3 4">NIES-571</strain>
    </source>
</reference>
<gene>
    <name evidence="3" type="ORF">TSOC_014153</name>
</gene>
<sequence length="113" mass="12447">MPYCPLAPLPRPELIPELVHVVWGMSKDFCASGLRCGCLHSRNPQLLQAFDNLGYFCAVPNPIQTALAAALEDGEWLAAFLRTNTERLRGAYGQLEVHTAPRRALARLPASFS</sequence>
<dbReference type="InterPro" id="IPR015424">
    <property type="entry name" value="PyrdxlP-dep_Trfase"/>
</dbReference>